<reference evidence="2" key="1">
    <citation type="journal article" date="2014" name="Int. J. Syst. Evol. Microbiol.">
        <title>Complete genome sequence of Corynebacterium casei LMG S-19264T (=DSM 44701T), isolated from a smear-ripened cheese.</title>
        <authorList>
            <consortium name="US DOE Joint Genome Institute (JGI-PGF)"/>
            <person name="Walter F."/>
            <person name="Albersmeier A."/>
            <person name="Kalinowski J."/>
            <person name="Ruckert C."/>
        </authorList>
    </citation>
    <scope>NUCLEOTIDE SEQUENCE</scope>
    <source>
        <strain evidence="2">CGMCC 1.15958</strain>
    </source>
</reference>
<keyword evidence="3" id="KW-1185">Reference proteome</keyword>
<keyword evidence="1" id="KW-0472">Membrane</keyword>
<evidence type="ECO:0000313" key="2">
    <source>
        <dbReference type="EMBL" id="GGD77855.1"/>
    </source>
</evidence>
<accession>A0A916Z5K6</accession>
<feature type="transmembrane region" description="Helical" evidence="1">
    <location>
        <begin position="57"/>
        <end position="78"/>
    </location>
</feature>
<dbReference type="AlphaFoldDB" id="A0A916Z5K6"/>
<comment type="caution">
    <text evidence="2">The sequence shown here is derived from an EMBL/GenBank/DDBJ whole genome shotgun (WGS) entry which is preliminary data.</text>
</comment>
<dbReference type="InterPro" id="IPR025635">
    <property type="entry name" value="DUF4293"/>
</dbReference>
<sequence length="157" mass="17484">MLQRPQSLLLLLVAVCMVFFLGTPQIWHKAVSTESISLSAYTLSYVKAGSIVKNTPVYYLAVLAVLSAGLAIFTIFQFKNRVRQMLLVSLNSLVGAALLGATVYHIQMDANKIFAPENQGEFGLSFWGAFLALALNWVANRLIRRDDKMVKDADRMR</sequence>
<evidence type="ECO:0000256" key="1">
    <source>
        <dbReference type="SAM" id="Phobius"/>
    </source>
</evidence>
<dbReference type="RefSeq" id="WP_188770137.1">
    <property type="nucleotide sequence ID" value="NZ_BMKK01000013.1"/>
</dbReference>
<organism evidence="2 3">
    <name type="scientific">Emticicia aquatilis</name>
    <dbReference type="NCBI Taxonomy" id="1537369"/>
    <lineage>
        <taxon>Bacteria</taxon>
        <taxon>Pseudomonadati</taxon>
        <taxon>Bacteroidota</taxon>
        <taxon>Cytophagia</taxon>
        <taxon>Cytophagales</taxon>
        <taxon>Leadbetterellaceae</taxon>
        <taxon>Emticicia</taxon>
    </lineage>
</organism>
<feature type="transmembrane region" description="Helical" evidence="1">
    <location>
        <begin position="85"/>
        <end position="104"/>
    </location>
</feature>
<evidence type="ECO:0008006" key="4">
    <source>
        <dbReference type="Google" id="ProtNLM"/>
    </source>
</evidence>
<dbReference type="Pfam" id="PF14126">
    <property type="entry name" value="DUF4293"/>
    <property type="match status" value="1"/>
</dbReference>
<feature type="transmembrane region" description="Helical" evidence="1">
    <location>
        <begin position="124"/>
        <end position="143"/>
    </location>
</feature>
<keyword evidence="1" id="KW-0812">Transmembrane</keyword>
<reference evidence="2" key="2">
    <citation type="submission" date="2020-09" db="EMBL/GenBank/DDBJ databases">
        <authorList>
            <person name="Sun Q."/>
            <person name="Zhou Y."/>
        </authorList>
    </citation>
    <scope>NUCLEOTIDE SEQUENCE</scope>
    <source>
        <strain evidence="2">CGMCC 1.15958</strain>
    </source>
</reference>
<evidence type="ECO:0000313" key="3">
    <source>
        <dbReference type="Proteomes" id="UP000609064"/>
    </source>
</evidence>
<dbReference type="EMBL" id="BMKK01000013">
    <property type="protein sequence ID" value="GGD77855.1"/>
    <property type="molecule type" value="Genomic_DNA"/>
</dbReference>
<proteinExistence type="predicted"/>
<keyword evidence="1" id="KW-1133">Transmembrane helix</keyword>
<dbReference type="Proteomes" id="UP000609064">
    <property type="component" value="Unassembled WGS sequence"/>
</dbReference>
<gene>
    <name evidence="2" type="ORF">GCM10011514_47260</name>
</gene>
<name>A0A916Z5K6_9BACT</name>
<protein>
    <recommendedName>
        <fullName evidence="4">DUF4293 family protein</fullName>
    </recommendedName>
</protein>